<accession>A0A4D6M7D8</accession>
<keyword evidence="2" id="KW-1185">Reference proteome</keyword>
<organism evidence="1 2">
    <name type="scientific">Vigna unguiculata</name>
    <name type="common">Cowpea</name>
    <dbReference type="NCBI Taxonomy" id="3917"/>
    <lineage>
        <taxon>Eukaryota</taxon>
        <taxon>Viridiplantae</taxon>
        <taxon>Streptophyta</taxon>
        <taxon>Embryophyta</taxon>
        <taxon>Tracheophyta</taxon>
        <taxon>Spermatophyta</taxon>
        <taxon>Magnoliopsida</taxon>
        <taxon>eudicotyledons</taxon>
        <taxon>Gunneridae</taxon>
        <taxon>Pentapetalae</taxon>
        <taxon>rosids</taxon>
        <taxon>fabids</taxon>
        <taxon>Fabales</taxon>
        <taxon>Fabaceae</taxon>
        <taxon>Papilionoideae</taxon>
        <taxon>50 kb inversion clade</taxon>
        <taxon>NPAAA clade</taxon>
        <taxon>indigoferoid/millettioid clade</taxon>
        <taxon>Phaseoleae</taxon>
        <taxon>Vigna</taxon>
    </lineage>
</organism>
<reference evidence="1 2" key="1">
    <citation type="submission" date="2019-04" db="EMBL/GenBank/DDBJ databases">
        <title>An improved genome assembly and genetic linkage map for asparagus bean, Vigna unguiculata ssp. sesquipedialis.</title>
        <authorList>
            <person name="Xia Q."/>
            <person name="Zhang R."/>
            <person name="Dong Y."/>
        </authorList>
    </citation>
    <scope>NUCLEOTIDE SEQUENCE [LARGE SCALE GENOMIC DNA]</scope>
    <source>
        <tissue evidence="1">Leaf</tissue>
    </source>
</reference>
<sequence length="67" mass="6714">MIPNGQRGGIEVVGVCELDVVVSGECSDGSSGTKMKEVLGCGGGGRSRSGWTVVADEDEGGGGVWWG</sequence>
<dbReference type="EMBL" id="CP039350">
    <property type="protein sequence ID" value="QCD97289.1"/>
    <property type="molecule type" value="Genomic_DNA"/>
</dbReference>
<dbReference type="Proteomes" id="UP000501690">
    <property type="component" value="Linkage Group LG6"/>
</dbReference>
<evidence type="ECO:0000313" key="2">
    <source>
        <dbReference type="Proteomes" id="UP000501690"/>
    </source>
</evidence>
<name>A0A4D6M7D8_VIGUN</name>
<gene>
    <name evidence="1" type="ORF">DEO72_LG6g1999</name>
</gene>
<dbReference type="AlphaFoldDB" id="A0A4D6M7D8"/>
<evidence type="ECO:0000313" key="1">
    <source>
        <dbReference type="EMBL" id="QCD97289.1"/>
    </source>
</evidence>
<protein>
    <submittedName>
        <fullName evidence="1">Uncharacterized protein</fullName>
    </submittedName>
</protein>
<proteinExistence type="predicted"/>